<evidence type="ECO:0000256" key="4">
    <source>
        <dbReference type="ARBA" id="ARBA00022475"/>
    </source>
</evidence>
<name>A0ABV3WYB3_9HYPH</name>
<evidence type="ECO:0000256" key="1">
    <source>
        <dbReference type="ARBA" id="ARBA00004651"/>
    </source>
</evidence>
<dbReference type="PANTHER" id="PTHR34308:SF1">
    <property type="entry name" value="COBALAMIN BIOSYNTHESIS PROTEIN CBIB"/>
    <property type="match status" value="1"/>
</dbReference>
<keyword evidence="7 9" id="KW-1133">Transmembrane helix</keyword>
<evidence type="ECO:0000313" key="11">
    <source>
        <dbReference type="Proteomes" id="UP001559025"/>
    </source>
</evidence>
<comment type="similarity">
    <text evidence="3 9">Belongs to the CobD/CbiB family.</text>
</comment>
<dbReference type="NCBIfam" id="TIGR00380">
    <property type="entry name" value="cobal_cbiB"/>
    <property type="match status" value="1"/>
</dbReference>
<comment type="pathway">
    <text evidence="2 9">Cofactor biosynthesis; adenosylcobalamin biosynthesis.</text>
</comment>
<dbReference type="HAMAP" id="MF_00024">
    <property type="entry name" value="CobD_CbiB"/>
    <property type="match status" value="1"/>
</dbReference>
<keyword evidence="4 9" id="KW-1003">Cell membrane</keyword>
<keyword evidence="11" id="KW-1185">Reference proteome</keyword>
<accession>A0ABV3WYB3</accession>
<comment type="caution">
    <text evidence="9">Lacks conserved residue(s) required for the propagation of feature annotation.</text>
</comment>
<evidence type="ECO:0000313" key="10">
    <source>
        <dbReference type="EMBL" id="MEX4009682.1"/>
    </source>
</evidence>
<evidence type="ECO:0000256" key="2">
    <source>
        <dbReference type="ARBA" id="ARBA00004953"/>
    </source>
</evidence>
<dbReference type="InterPro" id="IPR004485">
    <property type="entry name" value="Cobalamin_biosynth_CobD/CbiB"/>
</dbReference>
<evidence type="ECO:0000256" key="7">
    <source>
        <dbReference type="ARBA" id="ARBA00022989"/>
    </source>
</evidence>
<protein>
    <recommendedName>
        <fullName evidence="9">Cobalamin biosynthesis protein CobD</fullName>
    </recommendedName>
</protein>
<feature type="transmembrane region" description="Helical" evidence="9">
    <location>
        <begin position="59"/>
        <end position="92"/>
    </location>
</feature>
<dbReference type="Pfam" id="PF03186">
    <property type="entry name" value="CobD_Cbib"/>
    <property type="match status" value="1"/>
</dbReference>
<evidence type="ECO:0000256" key="6">
    <source>
        <dbReference type="ARBA" id="ARBA00022692"/>
    </source>
</evidence>
<evidence type="ECO:0000256" key="5">
    <source>
        <dbReference type="ARBA" id="ARBA00022573"/>
    </source>
</evidence>
<keyword evidence="5 9" id="KW-0169">Cobalamin biosynthesis</keyword>
<dbReference type="RefSeq" id="WP_368804560.1">
    <property type="nucleotide sequence ID" value="NZ_JAZHFV010000006.1"/>
</dbReference>
<reference evidence="10 11" key="1">
    <citation type="submission" date="2024-01" db="EMBL/GenBank/DDBJ databases">
        <title>New evidence supports the origin of RcGTA from prophage.</title>
        <authorList>
            <person name="Xu Y."/>
            <person name="Liu B."/>
            <person name="Chen F."/>
        </authorList>
    </citation>
    <scope>NUCLEOTIDE SEQUENCE [LARGE SCALE GENOMIC DNA]</scope>
    <source>
        <strain evidence="10 11">CBW1107-2</strain>
    </source>
</reference>
<proteinExistence type="inferred from homology"/>
<gene>
    <name evidence="10" type="primary">cbiB</name>
    <name evidence="9" type="synonym">cobD</name>
    <name evidence="10" type="ORF">V1479_20405</name>
</gene>
<dbReference type="PANTHER" id="PTHR34308">
    <property type="entry name" value="COBALAMIN BIOSYNTHESIS PROTEIN CBIB"/>
    <property type="match status" value="1"/>
</dbReference>
<comment type="caution">
    <text evidence="10">The sequence shown here is derived from an EMBL/GenBank/DDBJ whole genome shotgun (WGS) entry which is preliminary data.</text>
</comment>
<evidence type="ECO:0000256" key="8">
    <source>
        <dbReference type="ARBA" id="ARBA00023136"/>
    </source>
</evidence>
<organism evidence="10 11">
    <name type="scientific">Neoaquamicrobium sediminum</name>
    <dbReference type="NCBI Taxonomy" id="1849104"/>
    <lineage>
        <taxon>Bacteria</taxon>
        <taxon>Pseudomonadati</taxon>
        <taxon>Pseudomonadota</taxon>
        <taxon>Alphaproteobacteria</taxon>
        <taxon>Hyphomicrobiales</taxon>
        <taxon>Phyllobacteriaceae</taxon>
        <taxon>Neoaquamicrobium</taxon>
    </lineage>
</organism>
<evidence type="ECO:0000256" key="3">
    <source>
        <dbReference type="ARBA" id="ARBA00006263"/>
    </source>
</evidence>
<comment type="function">
    <text evidence="9">Converts cobyric acid to cobinamide by the addition of aminopropanol on the F carboxylic group.</text>
</comment>
<evidence type="ECO:0000256" key="9">
    <source>
        <dbReference type="HAMAP-Rule" id="MF_00024"/>
    </source>
</evidence>
<sequence>MFVLIAFLALLFETAVGYPDRLFRAIGHPVTWVGRLISWMDRRFNRDVDPPSTRRMAGIVALLLLVVISVGTGLVLQWFLAGWIGFLLLAVLASSLLAQRSLAAHVEAVADALEAGGLEAGREAVSHIVGRDPQSLDEAGVSRAAIESLAENFSDGVVAPAFWLALAGLPGGIAYKAINTADSMIGHRTPRHLAFGWVSARLDDLVNLPASRLSALLFCTAAALLPGASPSGAWRAVRRDARRHKSPNAGWPEAAMAGALGLALAGPRSYGGVLVDDVFMGEGGRREADAADIRRALRLYRTADALLIGLAGVGAASVLAL</sequence>
<dbReference type="EMBL" id="JAZHFV010000006">
    <property type="protein sequence ID" value="MEX4009682.1"/>
    <property type="molecule type" value="Genomic_DNA"/>
</dbReference>
<keyword evidence="8 9" id="KW-0472">Membrane</keyword>
<comment type="subcellular location">
    <subcellularLocation>
        <location evidence="1 9">Cell membrane</location>
        <topology evidence="1 9">Multi-pass membrane protein</topology>
    </subcellularLocation>
</comment>
<dbReference type="Proteomes" id="UP001559025">
    <property type="component" value="Unassembled WGS sequence"/>
</dbReference>
<keyword evidence="6 9" id="KW-0812">Transmembrane</keyword>